<evidence type="ECO:0000256" key="5">
    <source>
        <dbReference type="SAM" id="MobiDB-lite"/>
    </source>
</evidence>
<accession>A0ABR0BTH7</accession>
<dbReference type="Proteomes" id="UP001287286">
    <property type="component" value="Unassembled WGS sequence"/>
</dbReference>
<evidence type="ECO:0000256" key="6">
    <source>
        <dbReference type="SAM" id="Phobius"/>
    </source>
</evidence>
<feature type="transmembrane region" description="Helical" evidence="6">
    <location>
        <begin position="310"/>
        <end position="330"/>
    </location>
</feature>
<name>A0ABR0BTH7_PURLI</name>
<feature type="transmembrane region" description="Helical" evidence="6">
    <location>
        <begin position="453"/>
        <end position="473"/>
    </location>
</feature>
<keyword evidence="2 6" id="KW-0812">Transmembrane</keyword>
<dbReference type="SUPFAM" id="SSF103481">
    <property type="entry name" value="Multidrug resistance efflux transporter EmrE"/>
    <property type="match status" value="1"/>
</dbReference>
<feature type="transmembrane region" description="Helical" evidence="6">
    <location>
        <begin position="511"/>
        <end position="533"/>
    </location>
</feature>
<dbReference type="Pfam" id="PF05653">
    <property type="entry name" value="Mg_trans_NIPA"/>
    <property type="match status" value="1"/>
</dbReference>
<feature type="compositionally biased region" description="Low complexity" evidence="5">
    <location>
        <begin position="716"/>
        <end position="733"/>
    </location>
</feature>
<feature type="compositionally biased region" description="Polar residues" evidence="5">
    <location>
        <begin position="147"/>
        <end position="164"/>
    </location>
</feature>
<evidence type="ECO:0000256" key="2">
    <source>
        <dbReference type="ARBA" id="ARBA00022692"/>
    </source>
</evidence>
<feature type="transmembrane region" description="Helical" evidence="6">
    <location>
        <begin position="337"/>
        <end position="357"/>
    </location>
</feature>
<evidence type="ECO:0000256" key="3">
    <source>
        <dbReference type="ARBA" id="ARBA00022989"/>
    </source>
</evidence>
<reference evidence="7 8" key="1">
    <citation type="journal article" date="2024" name="Microbiol. Resour. Announc.">
        <title>Genome annotations for the ascomycete fungi Trichoderma harzianum, Trichoderma aggressivum, and Purpureocillium lilacinum.</title>
        <authorList>
            <person name="Beijen E.P.W."/>
            <person name="Ohm R.A."/>
        </authorList>
    </citation>
    <scope>NUCLEOTIDE SEQUENCE [LARGE SCALE GENOMIC DNA]</scope>
    <source>
        <strain evidence="7 8">CBS 150709</strain>
    </source>
</reference>
<gene>
    <name evidence="7" type="ORF">Purlil1_8727</name>
</gene>
<evidence type="ECO:0008006" key="9">
    <source>
        <dbReference type="Google" id="ProtNLM"/>
    </source>
</evidence>
<feature type="compositionally biased region" description="Basic and acidic residues" evidence="5">
    <location>
        <begin position="743"/>
        <end position="760"/>
    </location>
</feature>
<evidence type="ECO:0000256" key="4">
    <source>
        <dbReference type="ARBA" id="ARBA00023136"/>
    </source>
</evidence>
<protein>
    <recommendedName>
        <fullName evidence="9">DUF803 domain-containing protein</fullName>
    </recommendedName>
</protein>
<comment type="caution">
    <text evidence="7">The sequence shown here is derived from an EMBL/GenBank/DDBJ whole genome shotgun (WGS) entry which is preliminary data.</text>
</comment>
<feature type="transmembrane region" description="Helical" evidence="6">
    <location>
        <begin position="238"/>
        <end position="258"/>
    </location>
</feature>
<feature type="region of interest" description="Disordered" evidence="5">
    <location>
        <begin position="124"/>
        <end position="189"/>
    </location>
</feature>
<feature type="transmembrane region" description="Helical" evidence="6">
    <location>
        <begin position="485"/>
        <end position="505"/>
    </location>
</feature>
<evidence type="ECO:0000256" key="1">
    <source>
        <dbReference type="ARBA" id="ARBA00004141"/>
    </source>
</evidence>
<dbReference type="PANTHER" id="PTHR12570:SF86">
    <property type="entry name" value="ADR321CP"/>
    <property type="match status" value="1"/>
</dbReference>
<keyword evidence="3 6" id="KW-1133">Transmembrane helix</keyword>
<evidence type="ECO:0000313" key="8">
    <source>
        <dbReference type="Proteomes" id="UP001287286"/>
    </source>
</evidence>
<evidence type="ECO:0000313" key="7">
    <source>
        <dbReference type="EMBL" id="KAK4086993.1"/>
    </source>
</evidence>
<dbReference type="InterPro" id="IPR008521">
    <property type="entry name" value="Mg_trans_NIPA"/>
</dbReference>
<keyword evidence="4 6" id="KW-0472">Membrane</keyword>
<dbReference type="EMBL" id="JAWRVI010000036">
    <property type="protein sequence ID" value="KAK4086993.1"/>
    <property type="molecule type" value="Genomic_DNA"/>
</dbReference>
<feature type="region of interest" description="Disordered" evidence="5">
    <location>
        <begin position="13"/>
        <end position="48"/>
    </location>
</feature>
<proteinExistence type="predicted"/>
<keyword evidence="8" id="KW-1185">Reference proteome</keyword>
<dbReference type="InterPro" id="IPR037185">
    <property type="entry name" value="EmrE-like"/>
</dbReference>
<dbReference type="PANTHER" id="PTHR12570">
    <property type="match status" value="1"/>
</dbReference>
<comment type="subcellular location">
    <subcellularLocation>
        <location evidence="1">Membrane</location>
        <topology evidence="1">Multi-pass membrane protein</topology>
    </subcellularLocation>
</comment>
<feature type="transmembrane region" description="Helical" evidence="6">
    <location>
        <begin position="284"/>
        <end position="304"/>
    </location>
</feature>
<feature type="compositionally biased region" description="Low complexity" evidence="5">
    <location>
        <begin position="124"/>
        <end position="140"/>
    </location>
</feature>
<feature type="transmembrane region" description="Helical" evidence="6">
    <location>
        <begin position="377"/>
        <end position="395"/>
    </location>
</feature>
<dbReference type="Gene3D" id="1.10.3730.20">
    <property type="match status" value="1"/>
</dbReference>
<feature type="region of interest" description="Disordered" evidence="5">
    <location>
        <begin position="646"/>
        <end position="760"/>
    </location>
</feature>
<organism evidence="7 8">
    <name type="scientific">Purpureocillium lilacinum</name>
    <name type="common">Paecilomyces lilacinus</name>
    <dbReference type="NCBI Taxonomy" id="33203"/>
    <lineage>
        <taxon>Eukaryota</taxon>
        <taxon>Fungi</taxon>
        <taxon>Dikarya</taxon>
        <taxon>Ascomycota</taxon>
        <taxon>Pezizomycotina</taxon>
        <taxon>Sordariomycetes</taxon>
        <taxon>Hypocreomycetidae</taxon>
        <taxon>Hypocreales</taxon>
        <taxon>Ophiocordycipitaceae</taxon>
        <taxon>Purpureocillium</taxon>
    </lineage>
</organism>
<sequence length="760" mass="81242">MAAVLGRTGAAIDGGERWATGGRDPDHSPRMAAASRAEGSGHQPHALEHKGAFGGAATAPARAWLGESQGHGNTSACLTLSGGLDGTVWRMSSAKQAPIPLLRRCCSLHSTVETSSIAIAYLESSRAPSRPSRSPPLASSHRSRSLTTQQTWPDRQRACSSSHQRASRPDRRRPRTPPRSGAHRLQGGALDIDARTKLPFRSSCLAPATLCPCPPPDDRRSGRRAMGPFSGISPGGSIALGIIVGLISTSVQSLGLTLQRKSHILEDEKGPHDVRRPPYRRRRWQLGMGMFIIANLLGSTVQISTLPLPVLSTLQAAGLVFNSICATLILSEPFTRWSLCGTVLVTSGAVLIAIFGAIPSPAHNLDELLELLARKPFVAWMILQALFVVGTAILIDVINRTSSISHNSRFRLARGITYGVISGDLSAHALLFAKSAVELVIKTIGGNNQFAHWESWAIVLALVALALCQLYYLHRGLKLVSTSVLYPLVFCVYNIIAILDGLIYFNQTSLISALHACLIALGTVILLSGVLALSWRLSDEQHAPGVGQSTLAPGLGLVEDTEGEEESLLGSEEAAVEEEVPTYQTFPAVNGETSPLTPTRKKTFRWAERAEIWGELEDQEEPTTPVGRLRAITLPGRTESTPLLASARRSVSGVIGGRDDGSGPSTEANPRKFTRRRRKSTGFPGLVARRNVRRRNSSGSGSGSIRDMLSLSWWTQRGSRASVSSAGAVGSPSQPRPSDGDLGDDRPESAGGRGRDDSAV</sequence>